<dbReference type="Gene3D" id="3.40.50.2300">
    <property type="match status" value="2"/>
</dbReference>
<evidence type="ECO:0000256" key="3">
    <source>
        <dbReference type="ARBA" id="ARBA00022729"/>
    </source>
</evidence>
<gene>
    <name evidence="7" type="ORF">RXV79_06750</name>
</gene>
<dbReference type="Proteomes" id="UP001303946">
    <property type="component" value="Chromosome"/>
</dbReference>
<evidence type="ECO:0000259" key="6">
    <source>
        <dbReference type="Pfam" id="PF13458"/>
    </source>
</evidence>
<dbReference type="PANTHER" id="PTHR47235">
    <property type="entry name" value="BLR6548 PROTEIN"/>
    <property type="match status" value="1"/>
</dbReference>
<keyword evidence="4" id="KW-0029">Amino-acid transport</keyword>
<dbReference type="PRINTS" id="PR00337">
    <property type="entry name" value="LEUILEVALBP"/>
</dbReference>
<keyword evidence="8" id="KW-1185">Reference proteome</keyword>
<comment type="similarity">
    <text evidence="1">Belongs to the leucine-binding protein family.</text>
</comment>
<dbReference type="SUPFAM" id="SSF53822">
    <property type="entry name" value="Periplasmic binding protein-like I"/>
    <property type="match status" value="1"/>
</dbReference>
<keyword evidence="2" id="KW-0813">Transport</keyword>
<dbReference type="InterPro" id="IPR028081">
    <property type="entry name" value="Leu-bd"/>
</dbReference>
<dbReference type="PANTHER" id="PTHR47235:SF1">
    <property type="entry name" value="BLR6548 PROTEIN"/>
    <property type="match status" value="1"/>
</dbReference>
<accession>A0ABZ0CXQ1</accession>
<dbReference type="InterPro" id="IPR028082">
    <property type="entry name" value="Peripla_BP_I"/>
</dbReference>
<feature type="domain" description="Leucine-binding protein" evidence="6">
    <location>
        <begin position="33"/>
        <end position="377"/>
    </location>
</feature>
<keyword evidence="3 5" id="KW-0732">Signal</keyword>
<dbReference type="Pfam" id="PF13458">
    <property type="entry name" value="Peripla_BP_6"/>
    <property type="match status" value="1"/>
</dbReference>
<organism evidence="7 8">
    <name type="scientific">Piscinibacter gummiphilus</name>
    <dbReference type="NCBI Taxonomy" id="946333"/>
    <lineage>
        <taxon>Bacteria</taxon>
        <taxon>Pseudomonadati</taxon>
        <taxon>Pseudomonadota</taxon>
        <taxon>Betaproteobacteria</taxon>
        <taxon>Burkholderiales</taxon>
        <taxon>Sphaerotilaceae</taxon>
        <taxon>Piscinibacter</taxon>
    </lineage>
</organism>
<dbReference type="InterPro" id="IPR000709">
    <property type="entry name" value="Leu_Ile_Val-bd"/>
</dbReference>
<sequence length="386" mass="41696">MHDVRRFVNSSLRLLAAPLLAFSALAAHAANEVVIGQVVPLTGVIAGTGDEYSAGAAAYFASVNAKGGVYGRKIRVVQKDDAYKPEATVAHTKEILEKDNPVALFGYVGTANIAALNKNNILTDNKIALLAPYTGAEELRVPVNPNLFHIRASYPDETAKMVEHLYTLGLRKFAVFYQNDGFGKGGLIGAERALEKLKLKAVATGHYDRTKPDDIDAAAKTIGDAQPDAVIMVAVNKASSALIKKLRDSGNRARLFSISVVNFKELLKNTGDELARGVGISQVMPFPYNMASPVPVVREFHAAMKQYQPTKTVSYASMEGFIAAKVLVEAVKRSRADPSRERILQNLADMRDFDTGGFKVNFGGDNRVGSRFVEVTVIGSGGRLLR</sequence>
<feature type="chain" id="PRO_5046566737" evidence="5">
    <location>
        <begin position="30"/>
        <end position="386"/>
    </location>
</feature>
<evidence type="ECO:0000313" key="8">
    <source>
        <dbReference type="Proteomes" id="UP001303946"/>
    </source>
</evidence>
<evidence type="ECO:0000256" key="2">
    <source>
        <dbReference type="ARBA" id="ARBA00022448"/>
    </source>
</evidence>
<evidence type="ECO:0000256" key="1">
    <source>
        <dbReference type="ARBA" id="ARBA00010062"/>
    </source>
</evidence>
<evidence type="ECO:0000256" key="5">
    <source>
        <dbReference type="SAM" id="SignalP"/>
    </source>
</evidence>
<proteinExistence type="inferred from homology"/>
<protein>
    <submittedName>
        <fullName evidence="7">ABC transporter substrate-binding protein</fullName>
    </submittedName>
</protein>
<feature type="signal peptide" evidence="5">
    <location>
        <begin position="1"/>
        <end position="29"/>
    </location>
</feature>
<dbReference type="RefSeq" id="WP_316702631.1">
    <property type="nucleotide sequence ID" value="NZ_CP136336.1"/>
</dbReference>
<evidence type="ECO:0000256" key="4">
    <source>
        <dbReference type="ARBA" id="ARBA00022970"/>
    </source>
</evidence>
<dbReference type="CDD" id="cd06326">
    <property type="entry name" value="PBP1_ABC_ligand_binding-like"/>
    <property type="match status" value="1"/>
</dbReference>
<name>A0ABZ0CXQ1_9BURK</name>
<dbReference type="EMBL" id="CP136336">
    <property type="protein sequence ID" value="WOB09757.1"/>
    <property type="molecule type" value="Genomic_DNA"/>
</dbReference>
<evidence type="ECO:0000313" key="7">
    <source>
        <dbReference type="EMBL" id="WOB09757.1"/>
    </source>
</evidence>
<reference evidence="7 8" key="1">
    <citation type="submission" date="2023-10" db="EMBL/GenBank/DDBJ databases">
        <title>Bacteria for the degradation of biodegradable plastic PBAT(Polybutylene adipate terephthalate).</title>
        <authorList>
            <person name="Weon H.-Y."/>
            <person name="Yeon J."/>
        </authorList>
    </citation>
    <scope>NUCLEOTIDE SEQUENCE [LARGE SCALE GENOMIC DNA]</scope>
    <source>
        <strain evidence="7 8">SBD 7-3</strain>
    </source>
</reference>